<dbReference type="EMBL" id="STFF01000013">
    <property type="protein sequence ID" value="THU31522.1"/>
    <property type="molecule type" value="Genomic_DNA"/>
</dbReference>
<dbReference type="OrthoDB" id="678119at2"/>
<keyword evidence="1" id="KW-0732">Signal</keyword>
<gene>
    <name evidence="2" type="ORF">FAM09_28265</name>
</gene>
<accession>A0A4S8HFU5</accession>
<evidence type="ECO:0000313" key="2">
    <source>
        <dbReference type="EMBL" id="THU31522.1"/>
    </source>
</evidence>
<proteinExistence type="predicted"/>
<protein>
    <submittedName>
        <fullName evidence="2">Uncharacterized protein</fullName>
    </submittedName>
</protein>
<dbReference type="RefSeq" id="WP_136580528.1">
    <property type="nucleotide sequence ID" value="NZ_STFF01000013.1"/>
</dbReference>
<evidence type="ECO:0000313" key="3">
    <source>
        <dbReference type="Proteomes" id="UP000306918"/>
    </source>
</evidence>
<dbReference type="PROSITE" id="PS51257">
    <property type="entry name" value="PROKAR_LIPOPROTEIN"/>
    <property type="match status" value="1"/>
</dbReference>
<feature type="signal peptide" evidence="1">
    <location>
        <begin position="1"/>
        <end position="21"/>
    </location>
</feature>
<organism evidence="2 3">
    <name type="scientific">Niastella caeni</name>
    <dbReference type="NCBI Taxonomy" id="2569763"/>
    <lineage>
        <taxon>Bacteria</taxon>
        <taxon>Pseudomonadati</taxon>
        <taxon>Bacteroidota</taxon>
        <taxon>Chitinophagia</taxon>
        <taxon>Chitinophagales</taxon>
        <taxon>Chitinophagaceae</taxon>
        <taxon>Niastella</taxon>
    </lineage>
</organism>
<dbReference type="Proteomes" id="UP000306918">
    <property type="component" value="Unassembled WGS sequence"/>
</dbReference>
<reference evidence="2 3" key="1">
    <citation type="submission" date="2019-04" db="EMBL/GenBank/DDBJ databases">
        <title>Niastella caeni sp. nov., isolated from activated sludge.</title>
        <authorList>
            <person name="Sheng M."/>
        </authorList>
    </citation>
    <scope>NUCLEOTIDE SEQUENCE [LARGE SCALE GENOMIC DNA]</scope>
    <source>
        <strain evidence="2 3">HX-2-15</strain>
    </source>
</reference>
<name>A0A4S8HFU5_9BACT</name>
<comment type="caution">
    <text evidence="2">The sequence shown here is derived from an EMBL/GenBank/DDBJ whole genome shotgun (WGS) entry which is preliminary data.</text>
</comment>
<evidence type="ECO:0000256" key="1">
    <source>
        <dbReference type="SAM" id="SignalP"/>
    </source>
</evidence>
<feature type="chain" id="PRO_5020715932" evidence="1">
    <location>
        <begin position="22"/>
        <end position="191"/>
    </location>
</feature>
<keyword evidence="3" id="KW-1185">Reference proteome</keyword>
<dbReference type="AlphaFoldDB" id="A0A4S8HFU5"/>
<sequence>MKNLTPMLSTLLLVIASIACNNDPGHAAKINSITATDTAYGNTAADLVDSATAAKWHNAYNNMWARFNINDTVPKVQFYTVRTQDVVWAMGLDTNWTALKTLTKNESLHRFMRITLGYDSSIMQMKVYIQPLTGVTVDSSGKLTSSGTALYFNNKGKIKAYGSTSKHIQGDPADDGDNVADLTTPCPPLCN</sequence>